<sequence>MQNNLNKFCLLFMQKQYKKILNEIRIDWETLLTDEFNPLHIALAVNKGTIQNAEFREMFHKLEFIMEKIIEVNFKGFSDSVLSYNEYNKQNAEIIEILNESFEASHQVEGNLYIDTISKENKKSEYFKARYEILRELKHIKIMFDEYLNSTEIIKRCNQLVRCLDLIDNKELLKIKGVYEFRLKIYKEYVVLSEEVCMEVFKFIFNNEINVSFKCCLILGNLHELEVYFYKNFKTFLFNKLESIIINVSKSTDISLETLCKLICNKIDRIILNHQTIVDCVLKNFKLDKNKEDYFGNKDESYSYVTRSDLIISTIEAELMNFIDRYSITIKTQGEFNLENIVDNIDYTKIYPTNYNIYRNDTEMSVEESSKAINKSYGTYTLILSPKYEIVPVLLKFVKNAKIRVFLNKKVETVYTKFRLEKNLNKVEELFKESAKINTKNSKLVIYESLKNIIDSIKDNSSDSEALKKQIMKKSKEYFQKLYEELFKCKIVTKRYETIQVYNGKRGMITEFDPAFREALSKTILTKGDTFLVKQNYLTALYAFNTIKDLDNKLSIKETNKLYEKWLYTLRRQLNVEFFYQFDIYFREGHYDSNFYFKKITDVLNLFYSETKMNNLFDDLYKNIEYYCKVNAGIMKVFNEEDLIKFIKELKIFDEVMGEINFGGDLNELYSFYNQILKGESKDKEGMKLQKN</sequence>
<proteinExistence type="predicted"/>
<dbReference type="AlphaFoldDB" id="A0A1X0QGV1"/>
<evidence type="ECO:0000313" key="1">
    <source>
        <dbReference type="EMBL" id="ORD98983.1"/>
    </source>
</evidence>
<dbReference type="VEuPathDB" id="MicrosporidiaDB:HERIO_90"/>
<dbReference type="EMBL" id="LTAI01000349">
    <property type="protein sequence ID" value="ORD98983.1"/>
    <property type="molecule type" value="Genomic_DNA"/>
</dbReference>
<dbReference type="VEuPathDB" id="MicrosporidiaDB:A0H76_1603"/>
<protein>
    <submittedName>
        <fullName evidence="1">Uncharacterized protein</fullName>
    </submittedName>
</protein>
<comment type="caution">
    <text evidence="1">The sequence shown here is derived from an EMBL/GenBank/DDBJ whole genome shotgun (WGS) entry which is preliminary data.</text>
</comment>
<reference evidence="1 2" key="1">
    <citation type="journal article" date="2017" name="Environ. Microbiol.">
        <title>Decay of the glycolytic pathway and adaptation to intranuclear parasitism within Enterocytozoonidae microsporidia.</title>
        <authorList>
            <person name="Wiredu Boakye D."/>
            <person name="Jaroenlak P."/>
            <person name="Prachumwat A."/>
            <person name="Williams T.A."/>
            <person name="Bateman K.S."/>
            <person name="Itsathitphaisarn O."/>
            <person name="Sritunyalucksana K."/>
            <person name="Paszkiewicz K.H."/>
            <person name="Moore K.A."/>
            <person name="Stentiford G.D."/>
            <person name="Williams B.A."/>
        </authorList>
    </citation>
    <scope>NUCLEOTIDE SEQUENCE [LARGE SCALE GENOMIC DNA]</scope>
    <source>
        <strain evidence="2">canceri</strain>
    </source>
</reference>
<dbReference type="Proteomes" id="UP000192501">
    <property type="component" value="Unassembled WGS sequence"/>
</dbReference>
<organism evidence="1 2">
    <name type="scientific">Hepatospora eriocheir</name>
    <dbReference type="NCBI Taxonomy" id="1081669"/>
    <lineage>
        <taxon>Eukaryota</taxon>
        <taxon>Fungi</taxon>
        <taxon>Fungi incertae sedis</taxon>
        <taxon>Microsporidia</taxon>
        <taxon>Hepatosporidae</taxon>
        <taxon>Hepatospora</taxon>
    </lineage>
</organism>
<accession>A0A1X0QGV1</accession>
<evidence type="ECO:0000313" key="2">
    <source>
        <dbReference type="Proteomes" id="UP000192501"/>
    </source>
</evidence>
<name>A0A1X0QGV1_9MICR</name>
<gene>
    <name evidence="1" type="ORF">A0H76_1603</name>
</gene>